<evidence type="ECO:0000256" key="1">
    <source>
        <dbReference type="ARBA" id="ARBA00022690"/>
    </source>
</evidence>
<dbReference type="AlphaFoldDB" id="A0AAV7Q088"/>
<dbReference type="EMBL" id="JANPWB010000011">
    <property type="protein sequence ID" value="KAJ1132138.1"/>
    <property type="molecule type" value="Genomic_DNA"/>
</dbReference>
<evidence type="ECO:0000259" key="4">
    <source>
        <dbReference type="Pfam" id="PF01826"/>
    </source>
</evidence>
<dbReference type="InterPro" id="IPR051368">
    <property type="entry name" value="SerProtInhib-TIL_Domain"/>
</dbReference>
<keyword evidence="2" id="KW-1015">Disulfide bond</keyword>
<keyword evidence="1" id="KW-0646">Protease inhibitor</keyword>
<dbReference type="SUPFAM" id="SSF57567">
    <property type="entry name" value="Serine protease inhibitors"/>
    <property type="match status" value="2"/>
</dbReference>
<dbReference type="PANTHER" id="PTHR23259:SF70">
    <property type="entry name" value="ACCESSORY GLAND PROTEIN ACP62F-RELATED"/>
    <property type="match status" value="1"/>
</dbReference>
<dbReference type="GO" id="GO:0030414">
    <property type="term" value="F:peptidase inhibitor activity"/>
    <property type="evidence" value="ECO:0007669"/>
    <property type="project" value="UniProtKB-KW"/>
</dbReference>
<dbReference type="CDD" id="cd19941">
    <property type="entry name" value="TIL"/>
    <property type="match status" value="2"/>
</dbReference>
<keyword evidence="3" id="KW-1133">Transmembrane helix</keyword>
<dbReference type="InterPro" id="IPR002919">
    <property type="entry name" value="TIL_dom"/>
</dbReference>
<feature type="transmembrane region" description="Helical" evidence="3">
    <location>
        <begin position="142"/>
        <end position="160"/>
    </location>
</feature>
<evidence type="ECO:0000313" key="6">
    <source>
        <dbReference type="Proteomes" id="UP001066276"/>
    </source>
</evidence>
<gene>
    <name evidence="5" type="ORF">NDU88_010466</name>
</gene>
<feature type="domain" description="TIL" evidence="4">
    <location>
        <begin position="224"/>
        <end position="279"/>
    </location>
</feature>
<keyword evidence="6" id="KW-1185">Reference proteome</keyword>
<dbReference type="Proteomes" id="UP001066276">
    <property type="component" value="Chromosome 7"/>
</dbReference>
<proteinExistence type="predicted"/>
<evidence type="ECO:0000313" key="5">
    <source>
        <dbReference type="EMBL" id="KAJ1132138.1"/>
    </source>
</evidence>
<keyword evidence="3" id="KW-0472">Membrane</keyword>
<dbReference type="PANTHER" id="PTHR23259">
    <property type="entry name" value="RIDDLE"/>
    <property type="match status" value="1"/>
</dbReference>
<dbReference type="Pfam" id="PF01826">
    <property type="entry name" value="TIL"/>
    <property type="match status" value="2"/>
</dbReference>
<feature type="domain" description="TIL" evidence="4">
    <location>
        <begin position="166"/>
        <end position="222"/>
    </location>
</feature>
<protein>
    <recommendedName>
        <fullName evidence="4">TIL domain-containing protein</fullName>
    </recommendedName>
</protein>
<reference evidence="5" key="1">
    <citation type="journal article" date="2022" name="bioRxiv">
        <title>Sequencing and chromosome-scale assembly of the giantPleurodeles waltlgenome.</title>
        <authorList>
            <person name="Brown T."/>
            <person name="Elewa A."/>
            <person name="Iarovenko S."/>
            <person name="Subramanian E."/>
            <person name="Araus A.J."/>
            <person name="Petzold A."/>
            <person name="Susuki M."/>
            <person name="Suzuki K.-i.T."/>
            <person name="Hayashi T."/>
            <person name="Toyoda A."/>
            <person name="Oliveira C."/>
            <person name="Osipova E."/>
            <person name="Leigh N.D."/>
            <person name="Simon A."/>
            <person name="Yun M.H."/>
        </authorList>
    </citation>
    <scope>NUCLEOTIDE SEQUENCE</scope>
    <source>
        <strain evidence="5">20211129_DDA</strain>
        <tissue evidence="5">Liver</tissue>
    </source>
</reference>
<comment type="caution">
    <text evidence="5">The sequence shown here is derived from an EMBL/GenBank/DDBJ whole genome shotgun (WGS) entry which is preliminary data.</text>
</comment>
<name>A0AAV7Q088_PLEWA</name>
<evidence type="ECO:0000256" key="3">
    <source>
        <dbReference type="SAM" id="Phobius"/>
    </source>
</evidence>
<accession>A0AAV7Q088</accession>
<dbReference type="InterPro" id="IPR036084">
    <property type="entry name" value="Ser_inhib-like_sf"/>
</dbReference>
<evidence type="ECO:0000256" key="2">
    <source>
        <dbReference type="ARBA" id="ARBA00023157"/>
    </source>
</evidence>
<sequence>MVCIPVVKSVLHIIDAFKEISVQATVASSSDHFTKRNPISLMPGMQFSPVLKLEVKAVSLEPLSSFSGCDNLIPEQSHLSVAAHLSRESAAPTEPALDFIRLRCRRCGFKEALNAAELKQCILGQVKQTIAEGQLIIKMLKMTTLLPMLAVVLAVMLGIGNCVEKCGKNMEYSECHGICGRTCKDVAMIGDMKMCSLACIPGCICKKGYALNSGRCVPEPACGCPANAHYSKCGFLCSPTCGKDNSASDCAANCMSGCTCNKGHAWSAEAGKCVLPKDCPLTPKP</sequence>
<organism evidence="5 6">
    <name type="scientific">Pleurodeles waltl</name>
    <name type="common">Iberian ribbed newt</name>
    <dbReference type="NCBI Taxonomy" id="8319"/>
    <lineage>
        <taxon>Eukaryota</taxon>
        <taxon>Metazoa</taxon>
        <taxon>Chordata</taxon>
        <taxon>Craniata</taxon>
        <taxon>Vertebrata</taxon>
        <taxon>Euteleostomi</taxon>
        <taxon>Amphibia</taxon>
        <taxon>Batrachia</taxon>
        <taxon>Caudata</taxon>
        <taxon>Salamandroidea</taxon>
        <taxon>Salamandridae</taxon>
        <taxon>Pleurodelinae</taxon>
        <taxon>Pleurodeles</taxon>
    </lineage>
</organism>
<dbReference type="Gene3D" id="2.10.25.10">
    <property type="entry name" value="Laminin"/>
    <property type="match status" value="2"/>
</dbReference>
<keyword evidence="3" id="KW-0812">Transmembrane</keyword>